<dbReference type="EMBL" id="BGZK01001262">
    <property type="protein sequence ID" value="GBP75784.1"/>
    <property type="molecule type" value="Genomic_DNA"/>
</dbReference>
<keyword evidence="2" id="KW-1185">Reference proteome</keyword>
<comment type="caution">
    <text evidence="1">The sequence shown here is derived from an EMBL/GenBank/DDBJ whole genome shotgun (WGS) entry which is preliminary data.</text>
</comment>
<organism evidence="1 2">
    <name type="scientific">Eumeta variegata</name>
    <name type="common">Bagworm moth</name>
    <name type="synonym">Eumeta japonica</name>
    <dbReference type="NCBI Taxonomy" id="151549"/>
    <lineage>
        <taxon>Eukaryota</taxon>
        <taxon>Metazoa</taxon>
        <taxon>Ecdysozoa</taxon>
        <taxon>Arthropoda</taxon>
        <taxon>Hexapoda</taxon>
        <taxon>Insecta</taxon>
        <taxon>Pterygota</taxon>
        <taxon>Neoptera</taxon>
        <taxon>Endopterygota</taxon>
        <taxon>Lepidoptera</taxon>
        <taxon>Glossata</taxon>
        <taxon>Ditrysia</taxon>
        <taxon>Tineoidea</taxon>
        <taxon>Psychidae</taxon>
        <taxon>Oiketicinae</taxon>
        <taxon>Eumeta</taxon>
    </lineage>
</organism>
<dbReference type="AlphaFoldDB" id="A0A4C1YLB8"/>
<sequence length="100" mass="11697">MRRGELRRHAKPIMPIFYYGKLSQDMILQDEELTKRILRDVGIFWETAAETRVRQRGERTRSTLPERVASTAPNNGKKCNTHAVPTFTHILAHEHFIKII</sequence>
<evidence type="ECO:0000313" key="2">
    <source>
        <dbReference type="Proteomes" id="UP000299102"/>
    </source>
</evidence>
<name>A0A4C1YLB8_EUMVA</name>
<reference evidence="1 2" key="1">
    <citation type="journal article" date="2019" name="Commun. Biol.">
        <title>The bagworm genome reveals a unique fibroin gene that provides high tensile strength.</title>
        <authorList>
            <person name="Kono N."/>
            <person name="Nakamura H."/>
            <person name="Ohtoshi R."/>
            <person name="Tomita M."/>
            <person name="Numata K."/>
            <person name="Arakawa K."/>
        </authorList>
    </citation>
    <scope>NUCLEOTIDE SEQUENCE [LARGE SCALE GENOMIC DNA]</scope>
</reference>
<evidence type="ECO:0000313" key="1">
    <source>
        <dbReference type="EMBL" id="GBP75784.1"/>
    </source>
</evidence>
<proteinExistence type="predicted"/>
<protein>
    <submittedName>
        <fullName evidence="1">Uncharacterized protein</fullName>
    </submittedName>
</protein>
<accession>A0A4C1YLB8</accession>
<gene>
    <name evidence="1" type="ORF">EVAR_65416_1</name>
</gene>
<dbReference type="OrthoDB" id="2019384at2759"/>
<dbReference type="Proteomes" id="UP000299102">
    <property type="component" value="Unassembled WGS sequence"/>
</dbReference>